<gene>
    <name evidence="1" type="ORF">PLEPLA_LOCUS7650</name>
</gene>
<sequence length="130" mass="14709">MLHFLDCLSCRGKRHHKSGGQPCDPSLQHVKHHGPKLAWKLNASRGLMQGTTAVTSPRSGSVDTQIGADNYREKRRWKEEVSNCRAEDNSEPAPVMQEQTGDVYENCLEINVGRHRSCQPAHFKPRAHQR</sequence>
<dbReference type="AlphaFoldDB" id="A0A9N7TVV5"/>
<proteinExistence type="predicted"/>
<dbReference type="Proteomes" id="UP001153269">
    <property type="component" value="Unassembled WGS sequence"/>
</dbReference>
<keyword evidence="2" id="KW-1185">Reference proteome</keyword>
<organism evidence="1 2">
    <name type="scientific">Pleuronectes platessa</name>
    <name type="common">European plaice</name>
    <dbReference type="NCBI Taxonomy" id="8262"/>
    <lineage>
        <taxon>Eukaryota</taxon>
        <taxon>Metazoa</taxon>
        <taxon>Chordata</taxon>
        <taxon>Craniata</taxon>
        <taxon>Vertebrata</taxon>
        <taxon>Euteleostomi</taxon>
        <taxon>Actinopterygii</taxon>
        <taxon>Neopterygii</taxon>
        <taxon>Teleostei</taxon>
        <taxon>Neoteleostei</taxon>
        <taxon>Acanthomorphata</taxon>
        <taxon>Carangaria</taxon>
        <taxon>Pleuronectiformes</taxon>
        <taxon>Pleuronectoidei</taxon>
        <taxon>Pleuronectidae</taxon>
        <taxon>Pleuronectes</taxon>
    </lineage>
</organism>
<reference evidence="1" key="1">
    <citation type="submission" date="2020-03" db="EMBL/GenBank/DDBJ databases">
        <authorList>
            <person name="Weist P."/>
        </authorList>
    </citation>
    <scope>NUCLEOTIDE SEQUENCE</scope>
</reference>
<name>A0A9N7TVV5_PLEPL</name>
<evidence type="ECO:0000313" key="1">
    <source>
        <dbReference type="EMBL" id="CAB1419799.1"/>
    </source>
</evidence>
<evidence type="ECO:0000313" key="2">
    <source>
        <dbReference type="Proteomes" id="UP001153269"/>
    </source>
</evidence>
<dbReference type="EMBL" id="CADEAL010000412">
    <property type="protein sequence ID" value="CAB1419799.1"/>
    <property type="molecule type" value="Genomic_DNA"/>
</dbReference>
<comment type="caution">
    <text evidence="1">The sequence shown here is derived from an EMBL/GenBank/DDBJ whole genome shotgun (WGS) entry which is preliminary data.</text>
</comment>
<accession>A0A9N7TVV5</accession>
<protein>
    <submittedName>
        <fullName evidence="1">Uncharacterized protein</fullName>
    </submittedName>
</protein>